<dbReference type="OrthoDB" id="1700726at2759"/>
<keyword evidence="8" id="KW-1185">Reference proteome</keyword>
<dbReference type="GO" id="GO:0005886">
    <property type="term" value="C:plasma membrane"/>
    <property type="evidence" value="ECO:0007669"/>
    <property type="project" value="TreeGrafter"/>
</dbReference>
<protein>
    <submittedName>
        <fullName evidence="7">Acetyl-CoA synthetase-like protein</fullName>
    </submittedName>
</protein>
<dbReference type="SUPFAM" id="SSF56801">
    <property type="entry name" value="Acetyl-CoA synthetase-like"/>
    <property type="match status" value="1"/>
</dbReference>
<dbReference type="Gene3D" id="3.40.50.12780">
    <property type="entry name" value="N-terminal domain of ligase-like"/>
    <property type="match status" value="1"/>
</dbReference>
<sequence length="704" mass="76595">MKPTAKLFLRGDYFGEGSVEVAPPPPGAKEGGIRRLAVTADALLTQPSEDVVTIPDVLDHAVANFPQKNAVGWRDIVRIVEEKKVIKKVVNGVETEETKTWKYFQLSDPKFLTFPEYRAAVKEVARALVSLGIKKDDDVINVYAQTSPNWQLIAQACALISTPIATSYETLGEEGLTHSLNEPECPAVFTNAELLPMLLKVLPNTPAIKFVFYDGEPKASLLEQIAAVPREGGAKIALYHIDAIRKIGTETKEVDDTVLAQRRPSPDTYACIMYTSGSTGKPKGVQITHGNLIASLASVHFLYGHHLPSDTVYLAYLPLAHVFEYIVELVAVYIGATSAYARPKTLTDQSVRNCKGDLTVYQPTVMLGVPAVWEQIRKGITGKLEDMGWVAKTAVETAMATKKLGLPVLSWLMDRYVLSGVRKPTGGSLRWAINGGAAISKDTQEYLSVAVVPLMQGYGMTESCGMCAILPPELHQYNSVGLPVPSVEVKLLDCPDMGYTSANDPPQGEICVRGPPVTKGYYKRPDLNEDPTIFAGDGWFRTGDVGQWNEDGTLSVIDRLKNLIKLQSGEYIALEKLESIYKSCNVVANVCVYATQDATQPIAIIVPHEANLRAAVTTNPSTASLSTAPLPDLCANNDVQKLVTSACNDTGKKNKFKGAELLKGVVLTAEEWTPQNGLTTAAQKVNRGAVGKVFREQIEELYSR</sequence>
<dbReference type="PANTHER" id="PTHR43272:SF83">
    <property type="entry name" value="ACYL-COA SYNTHETASE LONG-CHAIN, ISOFORM J"/>
    <property type="match status" value="1"/>
</dbReference>
<dbReference type="InterPro" id="IPR042099">
    <property type="entry name" value="ANL_N_sf"/>
</dbReference>
<organism evidence="7 8">
    <name type="scientific">Coprinellus micaceus</name>
    <name type="common">Glistening ink-cap mushroom</name>
    <name type="synonym">Coprinus micaceus</name>
    <dbReference type="NCBI Taxonomy" id="71717"/>
    <lineage>
        <taxon>Eukaryota</taxon>
        <taxon>Fungi</taxon>
        <taxon>Dikarya</taxon>
        <taxon>Basidiomycota</taxon>
        <taxon>Agaricomycotina</taxon>
        <taxon>Agaricomycetes</taxon>
        <taxon>Agaricomycetidae</taxon>
        <taxon>Agaricales</taxon>
        <taxon>Agaricineae</taxon>
        <taxon>Psathyrellaceae</taxon>
        <taxon>Coprinellus</taxon>
    </lineage>
</organism>
<reference evidence="7 8" key="1">
    <citation type="journal article" date="2019" name="Nat. Ecol. Evol.">
        <title>Megaphylogeny resolves global patterns of mushroom evolution.</title>
        <authorList>
            <person name="Varga T."/>
            <person name="Krizsan K."/>
            <person name="Foldi C."/>
            <person name="Dima B."/>
            <person name="Sanchez-Garcia M."/>
            <person name="Sanchez-Ramirez S."/>
            <person name="Szollosi G.J."/>
            <person name="Szarkandi J.G."/>
            <person name="Papp V."/>
            <person name="Albert L."/>
            <person name="Andreopoulos W."/>
            <person name="Angelini C."/>
            <person name="Antonin V."/>
            <person name="Barry K.W."/>
            <person name="Bougher N.L."/>
            <person name="Buchanan P."/>
            <person name="Buyck B."/>
            <person name="Bense V."/>
            <person name="Catcheside P."/>
            <person name="Chovatia M."/>
            <person name="Cooper J."/>
            <person name="Damon W."/>
            <person name="Desjardin D."/>
            <person name="Finy P."/>
            <person name="Geml J."/>
            <person name="Haridas S."/>
            <person name="Hughes K."/>
            <person name="Justo A."/>
            <person name="Karasinski D."/>
            <person name="Kautmanova I."/>
            <person name="Kiss B."/>
            <person name="Kocsube S."/>
            <person name="Kotiranta H."/>
            <person name="LaButti K.M."/>
            <person name="Lechner B.E."/>
            <person name="Liimatainen K."/>
            <person name="Lipzen A."/>
            <person name="Lukacs Z."/>
            <person name="Mihaltcheva S."/>
            <person name="Morgado L.N."/>
            <person name="Niskanen T."/>
            <person name="Noordeloos M.E."/>
            <person name="Ohm R.A."/>
            <person name="Ortiz-Santana B."/>
            <person name="Ovrebo C."/>
            <person name="Racz N."/>
            <person name="Riley R."/>
            <person name="Savchenko A."/>
            <person name="Shiryaev A."/>
            <person name="Soop K."/>
            <person name="Spirin V."/>
            <person name="Szebenyi C."/>
            <person name="Tomsovsky M."/>
            <person name="Tulloss R.E."/>
            <person name="Uehling J."/>
            <person name="Grigoriev I.V."/>
            <person name="Vagvolgyi C."/>
            <person name="Papp T."/>
            <person name="Martin F.M."/>
            <person name="Miettinen O."/>
            <person name="Hibbett D.S."/>
            <person name="Nagy L.G."/>
        </authorList>
    </citation>
    <scope>NUCLEOTIDE SEQUENCE [LARGE SCALE GENOMIC DNA]</scope>
    <source>
        <strain evidence="7 8">FP101781</strain>
    </source>
</reference>
<keyword evidence="3" id="KW-0547">Nucleotide-binding</keyword>
<dbReference type="GO" id="GO:0004467">
    <property type="term" value="F:long-chain fatty acid-CoA ligase activity"/>
    <property type="evidence" value="ECO:0007669"/>
    <property type="project" value="UniProtKB-EC"/>
</dbReference>
<evidence type="ECO:0000256" key="4">
    <source>
        <dbReference type="ARBA" id="ARBA00022840"/>
    </source>
</evidence>
<evidence type="ECO:0000256" key="2">
    <source>
        <dbReference type="ARBA" id="ARBA00022598"/>
    </source>
</evidence>
<evidence type="ECO:0000313" key="7">
    <source>
        <dbReference type="EMBL" id="TEB39460.1"/>
    </source>
</evidence>
<evidence type="ECO:0000259" key="6">
    <source>
        <dbReference type="Pfam" id="PF00501"/>
    </source>
</evidence>
<dbReference type="STRING" id="71717.A0A4Y7TZ51"/>
<dbReference type="PROSITE" id="PS00455">
    <property type="entry name" value="AMP_BINDING"/>
    <property type="match status" value="1"/>
</dbReference>
<dbReference type="GO" id="GO:0005524">
    <property type="term" value="F:ATP binding"/>
    <property type="evidence" value="ECO:0007669"/>
    <property type="project" value="UniProtKB-KW"/>
</dbReference>
<proteinExistence type="inferred from homology"/>
<dbReference type="AlphaFoldDB" id="A0A4Y7TZ51"/>
<dbReference type="GO" id="GO:0005811">
    <property type="term" value="C:lipid droplet"/>
    <property type="evidence" value="ECO:0007669"/>
    <property type="project" value="TreeGrafter"/>
</dbReference>
<keyword evidence="2" id="KW-0436">Ligase</keyword>
<dbReference type="Proteomes" id="UP000298030">
    <property type="component" value="Unassembled WGS sequence"/>
</dbReference>
<dbReference type="GO" id="GO:0005783">
    <property type="term" value="C:endoplasmic reticulum"/>
    <property type="evidence" value="ECO:0007669"/>
    <property type="project" value="TreeGrafter"/>
</dbReference>
<gene>
    <name evidence="7" type="ORF">FA13DRAFT_1618993</name>
</gene>
<dbReference type="PANTHER" id="PTHR43272">
    <property type="entry name" value="LONG-CHAIN-FATTY-ACID--COA LIGASE"/>
    <property type="match status" value="1"/>
</dbReference>
<dbReference type="Pfam" id="PF00501">
    <property type="entry name" value="AMP-binding"/>
    <property type="match status" value="1"/>
</dbReference>
<name>A0A4Y7TZ51_COPMI</name>
<feature type="domain" description="AMP-dependent synthetase/ligase" evidence="6">
    <location>
        <begin position="108"/>
        <end position="522"/>
    </location>
</feature>
<comment type="caution">
    <text evidence="7">The sequence shown here is derived from an EMBL/GenBank/DDBJ whole genome shotgun (WGS) entry which is preliminary data.</text>
</comment>
<dbReference type="InterPro" id="IPR020845">
    <property type="entry name" value="AMP-binding_CS"/>
</dbReference>
<dbReference type="GO" id="GO:0035336">
    <property type="term" value="P:long-chain fatty-acyl-CoA metabolic process"/>
    <property type="evidence" value="ECO:0007669"/>
    <property type="project" value="TreeGrafter"/>
</dbReference>
<dbReference type="EMBL" id="QPFP01000001">
    <property type="protein sequence ID" value="TEB39460.1"/>
    <property type="molecule type" value="Genomic_DNA"/>
</dbReference>
<evidence type="ECO:0000256" key="1">
    <source>
        <dbReference type="ARBA" id="ARBA00006432"/>
    </source>
</evidence>
<evidence type="ECO:0000313" key="8">
    <source>
        <dbReference type="Proteomes" id="UP000298030"/>
    </source>
</evidence>
<keyword evidence="4" id="KW-0067">ATP-binding</keyword>
<comment type="catalytic activity">
    <reaction evidence="5">
        <text>a long-chain fatty acid + ATP + CoA = a long-chain fatty acyl-CoA + AMP + diphosphate</text>
        <dbReference type="Rhea" id="RHEA:15421"/>
        <dbReference type="ChEBI" id="CHEBI:30616"/>
        <dbReference type="ChEBI" id="CHEBI:33019"/>
        <dbReference type="ChEBI" id="CHEBI:57287"/>
        <dbReference type="ChEBI" id="CHEBI:57560"/>
        <dbReference type="ChEBI" id="CHEBI:83139"/>
        <dbReference type="ChEBI" id="CHEBI:456215"/>
        <dbReference type="EC" id="6.2.1.3"/>
    </reaction>
</comment>
<evidence type="ECO:0000256" key="5">
    <source>
        <dbReference type="ARBA" id="ARBA00036813"/>
    </source>
</evidence>
<accession>A0A4Y7TZ51</accession>
<comment type="similarity">
    <text evidence="1">Belongs to the ATP-dependent AMP-binding enzyme family.</text>
</comment>
<dbReference type="InterPro" id="IPR000873">
    <property type="entry name" value="AMP-dep_synth/lig_dom"/>
</dbReference>
<evidence type="ECO:0000256" key="3">
    <source>
        <dbReference type="ARBA" id="ARBA00022741"/>
    </source>
</evidence>